<gene>
    <name evidence="2" type="ORF">PSAL_019380</name>
</gene>
<reference evidence="2 3" key="1">
    <citation type="submission" date="2020-08" db="EMBL/GenBank/DDBJ databases">
        <title>Genome sequence of Rhodobacteraceae bacterium Lw-13e.</title>
        <authorList>
            <person name="Poehlein A."/>
            <person name="Wolter L."/>
            <person name="Daniel R."/>
            <person name="Brinkhoff T."/>
        </authorList>
    </citation>
    <scope>NUCLEOTIDE SEQUENCE [LARGE SCALE GENOMIC DNA]</scope>
    <source>
        <strain evidence="2 3">Lw-13e</strain>
    </source>
</reference>
<dbReference type="OrthoDB" id="7833467at2"/>
<dbReference type="KEGG" id="palw:PSAL_019380"/>
<proteinExistence type="predicted"/>
<accession>A0A418SKF8</accession>
<dbReference type="AlphaFoldDB" id="A0A418SKF8"/>
<keyword evidence="3" id="KW-1185">Reference proteome</keyword>
<name>A0A418SKF8_9RHOB</name>
<dbReference type="RefSeq" id="WP_119837848.1">
    <property type="nucleotide sequence ID" value="NZ_CP060436.1"/>
</dbReference>
<feature type="region of interest" description="Disordered" evidence="1">
    <location>
        <begin position="92"/>
        <end position="121"/>
    </location>
</feature>
<protein>
    <submittedName>
        <fullName evidence="2">Uncharacterized protein</fullName>
    </submittedName>
</protein>
<evidence type="ECO:0000256" key="1">
    <source>
        <dbReference type="SAM" id="MobiDB-lite"/>
    </source>
</evidence>
<sequence>MDMIFAGIAGCLLLVLVALALVAARSRSEMRREMAQLTLAVEALRKAQQMPAAQTGGDSLSGAVLRKLDDLAETQRRSEVALMTLTAIRERSVMRAEPDETEEDASPAARGNSEAPQLDLPLVDSNAPPTRGDFVRALNFPETADDTEGFAALRKMLKEPGIALLIQAAQDILTLLSQDGIYTDDLTPVTTPAEAWRAYAAGQRGPAVEALAAISAPEAEARIQERLRKDPVFRDTAHHFQRRFDKMLPDFSEEAGEADFAALAQTRTARAFMLLGKAFDSFGTAPQTPRQAQRAVAPA</sequence>
<organism evidence="2 3">
    <name type="scientific">Pseudooceanicola algae</name>
    <dbReference type="NCBI Taxonomy" id="1537215"/>
    <lineage>
        <taxon>Bacteria</taxon>
        <taxon>Pseudomonadati</taxon>
        <taxon>Pseudomonadota</taxon>
        <taxon>Alphaproteobacteria</taxon>
        <taxon>Rhodobacterales</taxon>
        <taxon>Paracoccaceae</taxon>
        <taxon>Pseudooceanicola</taxon>
    </lineage>
</organism>
<dbReference type="EMBL" id="CP060436">
    <property type="protein sequence ID" value="QPM90699.1"/>
    <property type="molecule type" value="Genomic_DNA"/>
</dbReference>
<evidence type="ECO:0000313" key="3">
    <source>
        <dbReference type="Proteomes" id="UP000283786"/>
    </source>
</evidence>
<evidence type="ECO:0000313" key="2">
    <source>
        <dbReference type="EMBL" id="QPM90699.1"/>
    </source>
</evidence>
<dbReference type="Proteomes" id="UP000283786">
    <property type="component" value="Chromosome"/>
</dbReference>